<evidence type="ECO:0000313" key="3">
    <source>
        <dbReference type="EMBL" id="PHH76021.1"/>
    </source>
</evidence>
<evidence type="ECO:0000256" key="1">
    <source>
        <dbReference type="SAM" id="MobiDB-lite"/>
    </source>
</evidence>
<accession>A0A2C5ZA33</accession>
<dbReference type="AlphaFoldDB" id="A0A2C5ZA33"/>
<sequence length="169" mass="18415">MKALTILLATLPLALSVENTQLGIMETSGSMGALGGALTTAEAGDKPDGACSGTCGKNILSQIHDQAHCIVGAVLPIVKQAVFHKDCPRQYLNCCWIKFGNKKPQPGPGPTPNPNPAPTPPGPSPINWQQMYQQWQQQSQQSQQSQQFYPRPYPGYSGYRRSFRRSFEA</sequence>
<proteinExistence type="predicted"/>
<evidence type="ECO:0008006" key="5">
    <source>
        <dbReference type="Google" id="ProtNLM"/>
    </source>
</evidence>
<comment type="caution">
    <text evidence="3">The sequence shown here is derived from an EMBL/GenBank/DDBJ whole genome shotgun (WGS) entry which is preliminary data.</text>
</comment>
<feature type="region of interest" description="Disordered" evidence="1">
    <location>
        <begin position="103"/>
        <end position="169"/>
    </location>
</feature>
<feature type="compositionally biased region" description="Pro residues" evidence="1">
    <location>
        <begin position="105"/>
        <end position="124"/>
    </location>
</feature>
<keyword evidence="2" id="KW-0732">Signal</keyword>
<dbReference type="OrthoDB" id="10490044at2759"/>
<evidence type="ECO:0000256" key="2">
    <source>
        <dbReference type="SAM" id="SignalP"/>
    </source>
</evidence>
<evidence type="ECO:0000313" key="4">
    <source>
        <dbReference type="Proteomes" id="UP000226431"/>
    </source>
</evidence>
<feature type="compositionally biased region" description="Low complexity" evidence="1">
    <location>
        <begin position="125"/>
        <end position="160"/>
    </location>
</feature>
<name>A0A2C5ZA33_9HYPO</name>
<feature type="signal peptide" evidence="2">
    <location>
        <begin position="1"/>
        <end position="16"/>
    </location>
</feature>
<protein>
    <recommendedName>
        <fullName evidence="5">Hydrophobin</fullName>
    </recommendedName>
</protein>
<keyword evidence="4" id="KW-1185">Reference proteome</keyword>
<organism evidence="3 4">
    <name type="scientific">Ophiocordyceps camponoti-rufipedis</name>
    <dbReference type="NCBI Taxonomy" id="2004952"/>
    <lineage>
        <taxon>Eukaryota</taxon>
        <taxon>Fungi</taxon>
        <taxon>Dikarya</taxon>
        <taxon>Ascomycota</taxon>
        <taxon>Pezizomycotina</taxon>
        <taxon>Sordariomycetes</taxon>
        <taxon>Hypocreomycetidae</taxon>
        <taxon>Hypocreales</taxon>
        <taxon>Ophiocordycipitaceae</taxon>
        <taxon>Ophiocordyceps</taxon>
    </lineage>
</organism>
<dbReference type="EMBL" id="NJES01000184">
    <property type="protein sequence ID" value="PHH76021.1"/>
    <property type="molecule type" value="Genomic_DNA"/>
</dbReference>
<reference evidence="3 4" key="1">
    <citation type="submission" date="2017-06" db="EMBL/GenBank/DDBJ databases">
        <title>Ant-infecting Ophiocordyceps genomes reveal a high diversity of potential behavioral manipulation genes and a possible major role for enterotoxins.</title>
        <authorList>
            <person name="De Bekker C."/>
            <person name="Evans H.C."/>
            <person name="Brachmann A."/>
            <person name="Hughes D.P."/>
        </authorList>
    </citation>
    <scope>NUCLEOTIDE SEQUENCE [LARGE SCALE GENOMIC DNA]</scope>
    <source>
        <strain evidence="3 4">Map16</strain>
    </source>
</reference>
<gene>
    <name evidence="3" type="ORF">CDD80_1886</name>
</gene>
<feature type="chain" id="PRO_5012474161" description="Hydrophobin" evidence="2">
    <location>
        <begin position="17"/>
        <end position="169"/>
    </location>
</feature>
<dbReference type="Proteomes" id="UP000226431">
    <property type="component" value="Unassembled WGS sequence"/>
</dbReference>